<dbReference type="SMART" id="SM00906">
    <property type="entry name" value="Fungal_trans"/>
    <property type="match status" value="1"/>
</dbReference>
<reference evidence="9 10" key="1">
    <citation type="journal article" date="2016" name="Mol. Biol. Evol.">
        <title>Comparative Genomics of Early-Diverging Mushroom-Forming Fungi Provides Insights into the Origins of Lignocellulose Decay Capabilities.</title>
        <authorList>
            <person name="Nagy L.G."/>
            <person name="Riley R."/>
            <person name="Tritt A."/>
            <person name="Adam C."/>
            <person name="Daum C."/>
            <person name="Floudas D."/>
            <person name="Sun H."/>
            <person name="Yadav J.S."/>
            <person name="Pangilinan J."/>
            <person name="Larsson K.H."/>
            <person name="Matsuura K."/>
            <person name="Barry K."/>
            <person name="Labutti K."/>
            <person name="Kuo R."/>
            <person name="Ohm R.A."/>
            <person name="Bhattacharya S.S."/>
            <person name="Shirouzu T."/>
            <person name="Yoshinaga Y."/>
            <person name="Martin F.M."/>
            <person name="Grigoriev I.V."/>
            <person name="Hibbett D.S."/>
        </authorList>
    </citation>
    <scope>NUCLEOTIDE SEQUENCE [LARGE SCALE GENOMIC DNA]</scope>
    <source>
        <strain evidence="9 10">HHB9708</strain>
    </source>
</reference>
<dbReference type="Gene3D" id="4.10.240.10">
    <property type="entry name" value="Zn(2)-C6 fungal-type DNA-binding domain"/>
    <property type="match status" value="1"/>
</dbReference>
<keyword evidence="4" id="KW-0238">DNA-binding</keyword>
<dbReference type="EMBL" id="KV419394">
    <property type="protein sequence ID" value="KZS99323.1"/>
    <property type="molecule type" value="Genomic_DNA"/>
</dbReference>
<sequence length="755" mass="85100">MDAGLSRGTNRAISRWLPPTSPRPSPMDSSSSQKASVIRGARACTVCRAAKMKCVGSDDGRKQCQRCERANIDCIFEKHRRGRKPGSRLSEASKMLRRLEKNLNSQKQKHSLHDPHAPRQDLRPPSPINRDDIEEEDTDDDDEDSHRIFPANIIRAEQRQPFFRTILNSPSPSPQVPSSSSSSSTVPPVREHSQPAIPRHVSPPPGFSDPLTSKLITPEKAASLFDALFLRLNPFISLFDPALHSVDYVRSQSPFLFSVLIAAACKYWLPELYLPAKAIARKGAIRAFDEAWKSVEVCQAFSCLTYWKEPNETFTWTYIGYACRMAIELKLNRYLPTPPLNESEMQRRQRRNHERTYLVLWVHDRSLSMQTGRLWMLPEDDLVRNSDRWHLQGIGAPRPEDVTVSAFVDLRRIAAETIDGYYLHRSQATAYNDIRYDHLLQICNTKLTQWMDRWSTEMQQANGEDFNFKFLSLFRLYVRLFINSFGLKDSQSSVNIQPLSICYTSAIECLEIVTGAFASLNVLQYGQDVITVMTAYAAVFLTQLLRNSNTRSQLVEHYSADRVYTLISDAAKAYSVAVVPGQTLSTSASHARFLYKLVAQERQFENRTADQDRRWRSVHSGGLSTPTSPTYSSANSSSIAPTSSMRGSAASMSPSHSIPPSNFASNGQQERQFSFNSSPTSTSQHPLMGAMEYSGFNSERYPGAHLTADDQYWQNMHIELGLATHGGLSDGVLNLSPEGGQYRSFHQYDPNSRLG</sequence>
<accession>A0A165AN54</accession>
<evidence type="ECO:0000256" key="5">
    <source>
        <dbReference type="ARBA" id="ARBA00023163"/>
    </source>
</evidence>
<dbReference type="InterPro" id="IPR007219">
    <property type="entry name" value="XnlR_reg_dom"/>
</dbReference>
<dbReference type="GO" id="GO:0000981">
    <property type="term" value="F:DNA-binding transcription factor activity, RNA polymerase II-specific"/>
    <property type="evidence" value="ECO:0007669"/>
    <property type="project" value="InterPro"/>
</dbReference>
<dbReference type="InterPro" id="IPR036864">
    <property type="entry name" value="Zn2-C6_fun-type_DNA-bd_sf"/>
</dbReference>
<protein>
    <recommendedName>
        <fullName evidence="8">Zn(2)-C6 fungal-type domain-containing protein</fullName>
    </recommendedName>
</protein>
<dbReference type="Proteomes" id="UP000076722">
    <property type="component" value="Unassembled WGS sequence"/>
</dbReference>
<dbReference type="PANTHER" id="PTHR31845:SF19">
    <property type="entry name" value="TRANSCRIPTION FACTOR DOMAIN-CONTAINING PROTEIN"/>
    <property type="match status" value="1"/>
</dbReference>
<evidence type="ECO:0000259" key="8">
    <source>
        <dbReference type="PROSITE" id="PS50048"/>
    </source>
</evidence>
<keyword evidence="5" id="KW-0804">Transcription</keyword>
<proteinExistence type="predicted"/>
<comment type="subcellular location">
    <subcellularLocation>
        <location evidence="1">Nucleus</location>
    </subcellularLocation>
</comment>
<dbReference type="CDD" id="cd12148">
    <property type="entry name" value="fungal_TF_MHR"/>
    <property type="match status" value="1"/>
</dbReference>
<feature type="compositionally biased region" description="Low complexity" evidence="7">
    <location>
        <begin position="624"/>
        <end position="644"/>
    </location>
</feature>
<keyword evidence="6" id="KW-0539">Nucleus</keyword>
<evidence type="ECO:0000313" key="9">
    <source>
        <dbReference type="EMBL" id="KZS99323.1"/>
    </source>
</evidence>
<feature type="compositionally biased region" description="Low complexity" evidence="7">
    <location>
        <begin position="26"/>
        <end position="36"/>
    </location>
</feature>
<feature type="compositionally biased region" description="Basic and acidic residues" evidence="7">
    <location>
        <begin position="606"/>
        <end position="615"/>
    </location>
</feature>
<dbReference type="SUPFAM" id="SSF57701">
    <property type="entry name" value="Zn2/Cys6 DNA-binding domain"/>
    <property type="match status" value="1"/>
</dbReference>
<feature type="compositionally biased region" description="Basic and acidic residues" evidence="7">
    <location>
        <begin position="111"/>
        <end position="122"/>
    </location>
</feature>
<feature type="domain" description="Zn(2)-C6 fungal-type" evidence="8">
    <location>
        <begin position="43"/>
        <end position="76"/>
    </location>
</feature>
<evidence type="ECO:0000313" key="10">
    <source>
        <dbReference type="Proteomes" id="UP000076722"/>
    </source>
</evidence>
<evidence type="ECO:0000256" key="3">
    <source>
        <dbReference type="ARBA" id="ARBA00023015"/>
    </source>
</evidence>
<gene>
    <name evidence="9" type="ORF">SISNIDRAFT_25060</name>
</gene>
<dbReference type="Pfam" id="PF04082">
    <property type="entry name" value="Fungal_trans"/>
    <property type="match status" value="1"/>
</dbReference>
<dbReference type="PROSITE" id="PS50048">
    <property type="entry name" value="ZN2_CY6_FUNGAL_2"/>
    <property type="match status" value="1"/>
</dbReference>
<name>A0A165AN54_9AGAM</name>
<dbReference type="SMART" id="SM00066">
    <property type="entry name" value="GAL4"/>
    <property type="match status" value="1"/>
</dbReference>
<dbReference type="GO" id="GO:0000976">
    <property type="term" value="F:transcription cis-regulatory region binding"/>
    <property type="evidence" value="ECO:0007669"/>
    <property type="project" value="TreeGrafter"/>
</dbReference>
<evidence type="ECO:0000256" key="7">
    <source>
        <dbReference type="SAM" id="MobiDB-lite"/>
    </source>
</evidence>
<organism evidence="9 10">
    <name type="scientific">Sistotremastrum niveocremeum HHB9708</name>
    <dbReference type="NCBI Taxonomy" id="1314777"/>
    <lineage>
        <taxon>Eukaryota</taxon>
        <taxon>Fungi</taxon>
        <taxon>Dikarya</taxon>
        <taxon>Basidiomycota</taxon>
        <taxon>Agaricomycotina</taxon>
        <taxon>Agaricomycetes</taxon>
        <taxon>Sistotremastrales</taxon>
        <taxon>Sistotremastraceae</taxon>
        <taxon>Sertulicium</taxon>
        <taxon>Sertulicium niveocremeum</taxon>
    </lineage>
</organism>
<feature type="compositionally biased region" description="Polar residues" evidence="7">
    <location>
        <begin position="650"/>
        <end position="685"/>
    </location>
</feature>
<evidence type="ECO:0000256" key="4">
    <source>
        <dbReference type="ARBA" id="ARBA00023125"/>
    </source>
</evidence>
<dbReference type="GO" id="GO:0005634">
    <property type="term" value="C:nucleus"/>
    <property type="evidence" value="ECO:0007669"/>
    <property type="project" value="UniProtKB-SubCell"/>
</dbReference>
<dbReference type="InterPro" id="IPR051089">
    <property type="entry name" value="prtT"/>
</dbReference>
<dbReference type="AlphaFoldDB" id="A0A165AN54"/>
<evidence type="ECO:0000256" key="2">
    <source>
        <dbReference type="ARBA" id="ARBA00022723"/>
    </source>
</evidence>
<feature type="region of interest" description="Disordered" evidence="7">
    <location>
        <begin position="1"/>
        <end position="36"/>
    </location>
</feature>
<feature type="compositionally biased region" description="Low complexity" evidence="7">
    <location>
        <begin position="176"/>
        <end position="188"/>
    </location>
</feature>
<dbReference type="GO" id="GO:0008270">
    <property type="term" value="F:zinc ion binding"/>
    <property type="evidence" value="ECO:0007669"/>
    <property type="project" value="InterPro"/>
</dbReference>
<keyword evidence="10" id="KW-1185">Reference proteome</keyword>
<evidence type="ECO:0000256" key="1">
    <source>
        <dbReference type="ARBA" id="ARBA00004123"/>
    </source>
</evidence>
<dbReference type="GO" id="GO:0006351">
    <property type="term" value="P:DNA-templated transcription"/>
    <property type="evidence" value="ECO:0007669"/>
    <property type="project" value="InterPro"/>
</dbReference>
<feature type="compositionally biased region" description="Acidic residues" evidence="7">
    <location>
        <begin position="132"/>
        <end position="143"/>
    </location>
</feature>
<dbReference type="CDD" id="cd00067">
    <property type="entry name" value="GAL4"/>
    <property type="match status" value="1"/>
</dbReference>
<keyword evidence="2" id="KW-0479">Metal-binding</keyword>
<dbReference type="InterPro" id="IPR001138">
    <property type="entry name" value="Zn2Cys6_DnaBD"/>
</dbReference>
<dbReference type="PROSITE" id="PS00463">
    <property type="entry name" value="ZN2_CY6_FUNGAL_1"/>
    <property type="match status" value="1"/>
</dbReference>
<feature type="region of interest" description="Disordered" evidence="7">
    <location>
        <begin position="606"/>
        <end position="686"/>
    </location>
</feature>
<dbReference type="STRING" id="1314777.A0A165AN54"/>
<feature type="region of interest" description="Disordered" evidence="7">
    <location>
        <begin position="103"/>
        <end position="145"/>
    </location>
</feature>
<dbReference type="OrthoDB" id="3163292at2759"/>
<dbReference type="PANTHER" id="PTHR31845">
    <property type="entry name" value="FINGER DOMAIN PROTEIN, PUTATIVE-RELATED"/>
    <property type="match status" value="1"/>
</dbReference>
<keyword evidence="3" id="KW-0805">Transcription regulation</keyword>
<dbReference type="Pfam" id="PF00172">
    <property type="entry name" value="Zn_clus"/>
    <property type="match status" value="1"/>
</dbReference>
<evidence type="ECO:0000256" key="6">
    <source>
        <dbReference type="ARBA" id="ARBA00023242"/>
    </source>
</evidence>
<feature type="region of interest" description="Disordered" evidence="7">
    <location>
        <begin position="165"/>
        <end position="212"/>
    </location>
</feature>